<keyword evidence="1" id="KW-0413">Isomerase</keyword>
<dbReference type="EMBL" id="CP132938">
    <property type="protein sequence ID" value="XCB21631.1"/>
    <property type="molecule type" value="Genomic_DNA"/>
</dbReference>
<accession>A0AAU7YZI6</accession>
<dbReference type="GO" id="GO:0047661">
    <property type="term" value="F:amino-acid racemase activity"/>
    <property type="evidence" value="ECO:0007669"/>
    <property type="project" value="InterPro"/>
</dbReference>
<gene>
    <name evidence="2" type="ORF">RBB81_18910</name>
</gene>
<dbReference type="InterPro" id="IPR015942">
    <property type="entry name" value="Asp/Glu/hydantoin_racemase"/>
</dbReference>
<proteinExistence type="predicted"/>
<dbReference type="KEGG" id="tgi:RBB81_18910"/>
<reference evidence="2" key="2">
    <citation type="journal article" date="2024" name="Environ. Microbiol.">
        <title>Genome analysis and description of Tunturibacter gen. nov. expands the diversity of Terriglobia in tundra soils.</title>
        <authorList>
            <person name="Messyasz A."/>
            <person name="Mannisto M.K."/>
            <person name="Kerkhof L.J."/>
            <person name="Haggblom M.M."/>
        </authorList>
    </citation>
    <scope>NUCLEOTIDE SEQUENCE</scope>
    <source>
        <strain evidence="2">M8UP39</strain>
    </source>
</reference>
<name>A0AAU7YZI6_9BACT</name>
<dbReference type="Pfam" id="PF01177">
    <property type="entry name" value="Asp_Glu_race"/>
    <property type="match status" value="1"/>
</dbReference>
<protein>
    <submittedName>
        <fullName evidence="2">Aspartate/glutamate racemase family protein</fullName>
    </submittedName>
</protein>
<evidence type="ECO:0000313" key="2">
    <source>
        <dbReference type="EMBL" id="XCB21631.1"/>
    </source>
</evidence>
<dbReference type="SUPFAM" id="SSF53681">
    <property type="entry name" value="Aspartate/glutamate racemase"/>
    <property type="match status" value="2"/>
</dbReference>
<organism evidence="2">
    <name type="scientific">Tunturiibacter gelidiferens</name>
    <dbReference type="NCBI Taxonomy" id="3069689"/>
    <lineage>
        <taxon>Bacteria</taxon>
        <taxon>Pseudomonadati</taxon>
        <taxon>Acidobacteriota</taxon>
        <taxon>Terriglobia</taxon>
        <taxon>Terriglobales</taxon>
        <taxon>Acidobacteriaceae</taxon>
        <taxon>Tunturiibacter</taxon>
    </lineage>
</organism>
<dbReference type="AlphaFoldDB" id="A0AAU7YZI6"/>
<dbReference type="PANTHER" id="PTHR21198">
    <property type="entry name" value="GLUTAMATE RACEMASE"/>
    <property type="match status" value="1"/>
</dbReference>
<dbReference type="InterPro" id="IPR001920">
    <property type="entry name" value="Asp/Glu_race"/>
</dbReference>
<dbReference type="RefSeq" id="WP_353071731.1">
    <property type="nucleotide sequence ID" value="NZ_CP132938.1"/>
</dbReference>
<dbReference type="PANTHER" id="PTHR21198:SF7">
    <property type="entry name" value="ASPARTATE-GLUTAMATE RACEMASE FAMILY"/>
    <property type="match status" value="1"/>
</dbReference>
<dbReference type="Gene3D" id="3.40.50.1860">
    <property type="match status" value="2"/>
</dbReference>
<evidence type="ECO:0000256" key="1">
    <source>
        <dbReference type="ARBA" id="ARBA00023235"/>
    </source>
</evidence>
<sequence length="223" mass="23975">MHIGLIGGIGPGATDFYYRRLISTFARKNATLELTIVHADTPTLLSNLAKNDAVAQTAIYTRLTNRLVSAGAECVGVTSIAGHFCIDDFKAVSPLPVVDMIAEVSLAIETRGLKRIGIIGTRTVMETRFYGRIASAEIVPPSKPDLDDVHQAYISMAASVFVTEDQRSIFNAASHRLLWDQGAEAIMLGGTDLALAFNEQTAEFPLVDCAGIHVDAITRLAIT</sequence>
<reference evidence="2" key="1">
    <citation type="submission" date="2023-08" db="EMBL/GenBank/DDBJ databases">
        <authorList>
            <person name="Messyasz A."/>
            <person name="Mannisto M.K."/>
            <person name="Kerkhof L.J."/>
            <person name="Haggblom M."/>
        </authorList>
    </citation>
    <scope>NUCLEOTIDE SEQUENCE</scope>
    <source>
        <strain evidence="2">M8UP39</strain>
    </source>
</reference>